<feature type="compositionally biased region" description="Basic residues" evidence="1">
    <location>
        <begin position="44"/>
        <end position="59"/>
    </location>
</feature>
<feature type="compositionally biased region" description="Basic and acidic residues" evidence="1">
    <location>
        <begin position="127"/>
        <end position="140"/>
    </location>
</feature>
<evidence type="ECO:0000256" key="1">
    <source>
        <dbReference type="SAM" id="MobiDB-lite"/>
    </source>
</evidence>
<keyword evidence="3" id="KW-1185">Reference proteome</keyword>
<reference evidence="2" key="1">
    <citation type="submission" date="2023-07" db="EMBL/GenBank/DDBJ databases">
        <authorList>
            <consortium name="AG Swart"/>
            <person name="Singh M."/>
            <person name="Singh A."/>
            <person name="Seah K."/>
            <person name="Emmerich C."/>
        </authorList>
    </citation>
    <scope>NUCLEOTIDE SEQUENCE</scope>
    <source>
        <strain evidence="2">DP1</strain>
    </source>
</reference>
<accession>A0AAD1UHW1</accession>
<feature type="compositionally biased region" description="Basic and acidic residues" evidence="1">
    <location>
        <begin position="60"/>
        <end position="78"/>
    </location>
</feature>
<feature type="compositionally biased region" description="Basic and acidic residues" evidence="1">
    <location>
        <begin position="87"/>
        <end position="102"/>
    </location>
</feature>
<evidence type="ECO:0000313" key="3">
    <source>
        <dbReference type="Proteomes" id="UP001295684"/>
    </source>
</evidence>
<dbReference type="AlphaFoldDB" id="A0AAD1UHW1"/>
<dbReference type="EMBL" id="CAMPGE010010852">
    <property type="protein sequence ID" value="CAI2369698.1"/>
    <property type="molecule type" value="Genomic_DNA"/>
</dbReference>
<organism evidence="2 3">
    <name type="scientific">Euplotes crassus</name>
    <dbReference type="NCBI Taxonomy" id="5936"/>
    <lineage>
        <taxon>Eukaryota</taxon>
        <taxon>Sar</taxon>
        <taxon>Alveolata</taxon>
        <taxon>Ciliophora</taxon>
        <taxon>Intramacronucleata</taxon>
        <taxon>Spirotrichea</taxon>
        <taxon>Hypotrichia</taxon>
        <taxon>Euplotida</taxon>
        <taxon>Euplotidae</taxon>
        <taxon>Moneuplotes</taxon>
    </lineage>
</organism>
<feature type="region of interest" description="Disordered" evidence="1">
    <location>
        <begin position="39"/>
        <end position="106"/>
    </location>
</feature>
<dbReference type="Proteomes" id="UP001295684">
    <property type="component" value="Unassembled WGS sequence"/>
</dbReference>
<sequence length="160" mass="18571">MEMTTPVEFDENLSDDFIDEEVSSWSIRKSDKILVNMSENSLSSKKKRKNSFIHGSKHLHFPESDKEHEEPPRLELKMHKIHSLNYQKKDNKDVGKDEEKKSNASLKQEISSLLKYAAKLRSKEMMKDCHAQQAAKDHKNNFLKNLPSPKKAAMKDMEPC</sequence>
<feature type="region of interest" description="Disordered" evidence="1">
    <location>
        <begin position="127"/>
        <end position="160"/>
    </location>
</feature>
<protein>
    <submittedName>
        <fullName evidence="2">Uncharacterized protein</fullName>
    </submittedName>
</protein>
<comment type="caution">
    <text evidence="2">The sequence shown here is derived from an EMBL/GenBank/DDBJ whole genome shotgun (WGS) entry which is preliminary data.</text>
</comment>
<name>A0AAD1UHW1_EUPCR</name>
<gene>
    <name evidence="2" type="ORF">ECRASSUSDP1_LOCUS11001</name>
</gene>
<evidence type="ECO:0000313" key="2">
    <source>
        <dbReference type="EMBL" id="CAI2369698.1"/>
    </source>
</evidence>
<proteinExistence type="predicted"/>